<dbReference type="InterPro" id="IPR035919">
    <property type="entry name" value="EAL_sf"/>
</dbReference>
<dbReference type="InterPro" id="IPR001610">
    <property type="entry name" value="PAC"/>
</dbReference>
<dbReference type="CDD" id="cd00130">
    <property type="entry name" value="PAS"/>
    <property type="match status" value="1"/>
</dbReference>
<dbReference type="InterPro" id="IPR000160">
    <property type="entry name" value="GGDEF_dom"/>
</dbReference>
<feature type="domain" description="GGDEF" evidence="4">
    <location>
        <begin position="179"/>
        <end position="312"/>
    </location>
</feature>
<dbReference type="Proteomes" id="UP000199516">
    <property type="component" value="Unassembled WGS sequence"/>
</dbReference>
<feature type="domain" description="EAL" evidence="3">
    <location>
        <begin position="321"/>
        <end position="575"/>
    </location>
</feature>
<gene>
    <name evidence="5" type="ORF">SAMN05192532_102548</name>
</gene>
<proteinExistence type="predicted"/>
<dbReference type="OrthoDB" id="9759607at2"/>
<dbReference type="SMART" id="SM00052">
    <property type="entry name" value="EAL"/>
    <property type="match status" value="1"/>
</dbReference>
<dbReference type="SUPFAM" id="SSF55785">
    <property type="entry name" value="PYP-like sensor domain (PAS domain)"/>
    <property type="match status" value="1"/>
</dbReference>
<dbReference type="Gene3D" id="3.30.70.270">
    <property type="match status" value="1"/>
</dbReference>
<dbReference type="AlphaFoldDB" id="A0A1I2BWR7"/>
<sequence>MAQDAAIWNMKKEEFLHEFIKDPQNISKLFDYMNDGLMITDEEQNIIFINPAYETITGYSLEELRGENPKYISSGKTRRSVYDDMWESIEKEGTWTGELLNVRKNGEEFWSYITITHLRHRDSKRTYYIGVIRDITERKNHEHLISHMAYYDSLTDMPNRVYFRDRATEALLQARKEHAKLAFLFLDLDRFKKINDSLGHYAGDQLLREVAQRLQKAIGDHGFVSRFGGDEFTILIDSPYMKDSLEEVLDRIYQFLNRPIIIKNQEVYITTSIGISLFPEHGNDVDTLLRNADYALYQTKDEGRNNHYIFESDDTDYSLDKLIFESDMRRMIVFDQLEAYYQLQIDVQTEKVYGTEALIRWNHPEKGLLTPNVFLPIAEETGFIKEIDEWVLRNACQQTQEWRENGYPDLTISVNVSRPFFESVRFVDKVLAILEETKLPPQQLSLEISENTKITELTAAARQLLPLRDIGIKISLDDFGTGYSSIGQLKRFPIDHLKIDKSFVQESNGNDTDAELVKFIINMAKSLNFNIVCEGIETEEQLKLIREEGCHYAQGYFYGKPVTANECEELLAKWR</sequence>
<name>A0A1I2BWR7_9BACI</name>
<evidence type="ECO:0000259" key="4">
    <source>
        <dbReference type="PROSITE" id="PS50887"/>
    </source>
</evidence>
<evidence type="ECO:0000259" key="3">
    <source>
        <dbReference type="PROSITE" id="PS50883"/>
    </source>
</evidence>
<dbReference type="FunFam" id="3.30.70.270:FF:000001">
    <property type="entry name" value="Diguanylate cyclase domain protein"/>
    <property type="match status" value="1"/>
</dbReference>
<feature type="domain" description="PAS" evidence="1">
    <location>
        <begin position="22"/>
        <end position="68"/>
    </location>
</feature>
<dbReference type="STRING" id="930128.SAMN05192532_102548"/>
<dbReference type="RefSeq" id="WP_091659258.1">
    <property type="nucleotide sequence ID" value="NZ_FONT01000002.1"/>
</dbReference>
<dbReference type="InterPro" id="IPR035965">
    <property type="entry name" value="PAS-like_dom_sf"/>
</dbReference>
<dbReference type="InterPro" id="IPR000014">
    <property type="entry name" value="PAS"/>
</dbReference>
<dbReference type="InterPro" id="IPR052155">
    <property type="entry name" value="Biofilm_reg_signaling"/>
</dbReference>
<dbReference type="Pfam" id="PF13426">
    <property type="entry name" value="PAS_9"/>
    <property type="match status" value="1"/>
</dbReference>
<dbReference type="InterPro" id="IPR043128">
    <property type="entry name" value="Rev_trsase/Diguanyl_cyclase"/>
</dbReference>
<dbReference type="PROSITE" id="PS50112">
    <property type="entry name" value="PAS"/>
    <property type="match status" value="1"/>
</dbReference>
<dbReference type="NCBIfam" id="TIGR00254">
    <property type="entry name" value="GGDEF"/>
    <property type="match status" value="1"/>
</dbReference>
<dbReference type="Pfam" id="PF00563">
    <property type="entry name" value="EAL"/>
    <property type="match status" value="1"/>
</dbReference>
<keyword evidence="6" id="KW-1185">Reference proteome</keyword>
<dbReference type="SMART" id="SM00267">
    <property type="entry name" value="GGDEF"/>
    <property type="match status" value="1"/>
</dbReference>
<evidence type="ECO:0000313" key="5">
    <source>
        <dbReference type="EMBL" id="SFE60444.1"/>
    </source>
</evidence>
<dbReference type="InterPro" id="IPR000700">
    <property type="entry name" value="PAS-assoc_C"/>
</dbReference>
<dbReference type="PANTHER" id="PTHR44757:SF2">
    <property type="entry name" value="BIOFILM ARCHITECTURE MAINTENANCE PROTEIN MBAA"/>
    <property type="match status" value="1"/>
</dbReference>
<dbReference type="SMART" id="SM00091">
    <property type="entry name" value="PAS"/>
    <property type="match status" value="1"/>
</dbReference>
<dbReference type="Gene3D" id="3.20.20.450">
    <property type="entry name" value="EAL domain"/>
    <property type="match status" value="1"/>
</dbReference>
<evidence type="ECO:0000313" key="6">
    <source>
        <dbReference type="Proteomes" id="UP000199516"/>
    </source>
</evidence>
<evidence type="ECO:0000259" key="2">
    <source>
        <dbReference type="PROSITE" id="PS50113"/>
    </source>
</evidence>
<reference evidence="5 6" key="1">
    <citation type="submission" date="2016-10" db="EMBL/GenBank/DDBJ databases">
        <authorList>
            <person name="de Groot N.N."/>
        </authorList>
    </citation>
    <scope>NUCLEOTIDE SEQUENCE [LARGE SCALE GENOMIC DNA]</scope>
    <source>
        <strain evidence="5 6">DSM 23995</strain>
    </source>
</reference>
<dbReference type="InterPro" id="IPR029787">
    <property type="entry name" value="Nucleotide_cyclase"/>
</dbReference>
<dbReference type="InterPro" id="IPR001633">
    <property type="entry name" value="EAL_dom"/>
</dbReference>
<dbReference type="SUPFAM" id="SSF55073">
    <property type="entry name" value="Nucleotide cyclase"/>
    <property type="match status" value="1"/>
</dbReference>
<protein>
    <submittedName>
        <fullName evidence="5">PAS domain S-box-containing protein/diguanylate cyclase (GGDEF) domain-containing protein</fullName>
    </submittedName>
</protein>
<dbReference type="PROSITE" id="PS50883">
    <property type="entry name" value="EAL"/>
    <property type="match status" value="1"/>
</dbReference>
<evidence type="ECO:0000259" key="1">
    <source>
        <dbReference type="PROSITE" id="PS50112"/>
    </source>
</evidence>
<dbReference type="Gene3D" id="3.30.450.20">
    <property type="entry name" value="PAS domain"/>
    <property type="match status" value="1"/>
</dbReference>
<organism evidence="5 6">
    <name type="scientific">Alteribacillus iranensis</name>
    <dbReference type="NCBI Taxonomy" id="930128"/>
    <lineage>
        <taxon>Bacteria</taxon>
        <taxon>Bacillati</taxon>
        <taxon>Bacillota</taxon>
        <taxon>Bacilli</taxon>
        <taxon>Bacillales</taxon>
        <taxon>Bacillaceae</taxon>
        <taxon>Alteribacillus</taxon>
    </lineage>
</organism>
<feature type="domain" description="PAC" evidence="2">
    <location>
        <begin position="95"/>
        <end position="147"/>
    </location>
</feature>
<dbReference type="Pfam" id="PF00990">
    <property type="entry name" value="GGDEF"/>
    <property type="match status" value="1"/>
</dbReference>
<dbReference type="PANTHER" id="PTHR44757">
    <property type="entry name" value="DIGUANYLATE CYCLASE DGCP"/>
    <property type="match status" value="1"/>
</dbReference>
<dbReference type="CDD" id="cd01949">
    <property type="entry name" value="GGDEF"/>
    <property type="match status" value="1"/>
</dbReference>
<dbReference type="CDD" id="cd01948">
    <property type="entry name" value="EAL"/>
    <property type="match status" value="1"/>
</dbReference>
<dbReference type="NCBIfam" id="TIGR00229">
    <property type="entry name" value="sensory_box"/>
    <property type="match status" value="1"/>
</dbReference>
<dbReference type="SUPFAM" id="SSF141868">
    <property type="entry name" value="EAL domain-like"/>
    <property type="match status" value="1"/>
</dbReference>
<dbReference type="PROSITE" id="PS50887">
    <property type="entry name" value="GGDEF"/>
    <property type="match status" value="1"/>
</dbReference>
<dbReference type="EMBL" id="FONT01000002">
    <property type="protein sequence ID" value="SFE60444.1"/>
    <property type="molecule type" value="Genomic_DNA"/>
</dbReference>
<dbReference type="SMART" id="SM00086">
    <property type="entry name" value="PAC"/>
    <property type="match status" value="1"/>
</dbReference>
<dbReference type="PROSITE" id="PS50113">
    <property type="entry name" value="PAC"/>
    <property type="match status" value="1"/>
</dbReference>
<accession>A0A1I2BWR7</accession>